<reference evidence="10 11" key="1">
    <citation type="submission" date="2019-03" db="EMBL/GenBank/DDBJ databases">
        <title>Sequencing 23 genomes of Wallemia ichthyophaga.</title>
        <authorList>
            <person name="Gostincar C."/>
        </authorList>
    </citation>
    <scope>NUCLEOTIDE SEQUENCE [LARGE SCALE GENOMIC DNA]</scope>
    <source>
        <strain evidence="10 11">EXF-8621</strain>
    </source>
</reference>
<dbReference type="GO" id="GO:0022857">
    <property type="term" value="F:transmembrane transporter activity"/>
    <property type="evidence" value="ECO:0007669"/>
    <property type="project" value="UniProtKB-UniRule"/>
</dbReference>
<dbReference type="EMBL" id="SPOF01000021">
    <property type="protein sequence ID" value="TIB11943.1"/>
    <property type="molecule type" value="Genomic_DNA"/>
</dbReference>
<comment type="subcellular location">
    <subcellularLocation>
        <location evidence="8">Cell membrane</location>
        <topology evidence="8">Multi-pass membrane protein</topology>
    </subcellularLocation>
    <subcellularLocation>
        <location evidence="2">Membrane</location>
        <topology evidence="2">Multi-pass membrane protein</topology>
    </subcellularLocation>
</comment>
<feature type="transmembrane region" description="Helical" evidence="8">
    <location>
        <begin position="421"/>
        <end position="445"/>
    </location>
</feature>
<dbReference type="GO" id="GO:0005886">
    <property type="term" value="C:plasma membrane"/>
    <property type="evidence" value="ECO:0007669"/>
    <property type="project" value="UniProtKB-SubCell"/>
</dbReference>
<evidence type="ECO:0000256" key="6">
    <source>
        <dbReference type="ARBA" id="ARBA00022989"/>
    </source>
</evidence>
<feature type="transmembrane region" description="Helical" evidence="8">
    <location>
        <begin position="457"/>
        <end position="479"/>
    </location>
</feature>
<evidence type="ECO:0000256" key="2">
    <source>
        <dbReference type="ARBA" id="ARBA00004141"/>
    </source>
</evidence>
<evidence type="ECO:0000256" key="3">
    <source>
        <dbReference type="ARBA" id="ARBA00007168"/>
    </source>
</evidence>
<feature type="compositionally biased region" description="Low complexity" evidence="9">
    <location>
        <begin position="14"/>
        <end position="25"/>
    </location>
</feature>
<sequence length="523" mass="57579">MSDQWGQSYPPNNQQYHMQQPYYAPQQPPPPPPPPVDEKGSRFKPKLKLRDPIFFVFFLLTFFAFIGLSGYALYEWNQAGSIQSGFGNTTASSNVTFTKETGYLLLVDAAIGLVFAALYLLALRIFTKVILEVTLVLSIITTWALAIYQFTQHYWSGAIVLLIIGILQSLQTAFKNLTMDIKQVVFYFGMRKRIPLASLLLKIVIDIAKHYPSVYVVSFIGLIIQTAWSILYAFAVAAVYVVWTPGSQVCGSGTGGSCSSGKVAGLVFFLTFAYLWVSQVFGNIVLVTLAGGPYGGWYYFGPYNQNGSGMPKHPTPSAFMRASTTSLGSIAFGSLIVTILEIIKMIFRALQNNADAAGEIGQILACCAVCVLNVIQWMIELFNKYAYISIALYGKSYLQSAKSTWHLFKDRGIDALVNDSLVSIGLTYGSYFVGVLCGLFTYVYLKTATVEWNSEGQYTAALLLYAFLIGFTCSMTLLCGIDAGVSTLFVGMAEDPHVLAQRAPPLFQEIRNVYPHVVEGVNV</sequence>
<comment type="caution">
    <text evidence="10">The sequence shown here is derived from an EMBL/GenBank/DDBJ whole genome shotgun (WGS) entry which is preliminary data.</text>
</comment>
<organism evidence="10 11">
    <name type="scientific">Wallemia ichthyophaga</name>
    <dbReference type="NCBI Taxonomy" id="245174"/>
    <lineage>
        <taxon>Eukaryota</taxon>
        <taxon>Fungi</taxon>
        <taxon>Dikarya</taxon>
        <taxon>Basidiomycota</taxon>
        <taxon>Wallemiomycotina</taxon>
        <taxon>Wallemiomycetes</taxon>
        <taxon>Wallemiales</taxon>
        <taxon>Wallemiaceae</taxon>
        <taxon>Wallemia</taxon>
    </lineage>
</organism>
<feature type="transmembrane region" description="Helical" evidence="8">
    <location>
        <begin position="154"/>
        <end position="174"/>
    </location>
</feature>
<feature type="compositionally biased region" description="Pro residues" evidence="9">
    <location>
        <begin position="26"/>
        <end position="35"/>
    </location>
</feature>
<feature type="transmembrane region" description="Helical" evidence="8">
    <location>
        <begin position="52"/>
        <end position="74"/>
    </location>
</feature>
<dbReference type="PANTHER" id="PTHR12385">
    <property type="entry name" value="CHOLINE TRANSPORTER-LIKE (SLC FAMILY 44)"/>
    <property type="match status" value="1"/>
</dbReference>
<feature type="transmembrane region" description="Helical" evidence="8">
    <location>
        <begin position="102"/>
        <end position="122"/>
    </location>
</feature>
<feature type="transmembrane region" description="Helical" evidence="8">
    <location>
        <begin position="217"/>
        <end position="243"/>
    </location>
</feature>
<comment type="similarity">
    <text evidence="3 8">Belongs to the CTL (choline transporter-like) family.</text>
</comment>
<evidence type="ECO:0000256" key="5">
    <source>
        <dbReference type="ARBA" id="ARBA00022692"/>
    </source>
</evidence>
<keyword evidence="5 8" id="KW-0812">Transmembrane</keyword>
<keyword evidence="7 8" id="KW-0472">Membrane</keyword>
<evidence type="ECO:0000313" key="11">
    <source>
        <dbReference type="Proteomes" id="UP000306954"/>
    </source>
</evidence>
<comment type="function">
    <text evidence="1 8">Probably involved in transport through the plasma membrane.</text>
</comment>
<protein>
    <recommendedName>
        <fullName evidence="4 8">Protein PNS1</fullName>
    </recommendedName>
</protein>
<name>A0A4T0LBJ2_WALIC</name>
<feature type="compositionally biased region" description="Polar residues" evidence="9">
    <location>
        <begin position="1"/>
        <end position="13"/>
    </location>
</feature>
<dbReference type="InterPro" id="IPR007603">
    <property type="entry name" value="Choline_transptr-like"/>
</dbReference>
<feature type="transmembrane region" description="Helical" evidence="8">
    <location>
        <begin position="129"/>
        <end position="148"/>
    </location>
</feature>
<accession>A0A4T0LBJ2</accession>
<feature type="transmembrane region" description="Helical" evidence="8">
    <location>
        <begin position="360"/>
        <end position="379"/>
    </location>
</feature>
<dbReference type="Proteomes" id="UP000306954">
    <property type="component" value="Unassembled WGS sequence"/>
</dbReference>
<dbReference type="PANTHER" id="PTHR12385:SF4">
    <property type="entry name" value="PROTEIN PNS1"/>
    <property type="match status" value="1"/>
</dbReference>
<feature type="region of interest" description="Disordered" evidence="9">
    <location>
        <begin position="1"/>
        <end position="41"/>
    </location>
</feature>
<evidence type="ECO:0000256" key="8">
    <source>
        <dbReference type="RuleBase" id="RU368066"/>
    </source>
</evidence>
<keyword evidence="6 8" id="KW-1133">Transmembrane helix</keyword>
<evidence type="ECO:0000256" key="1">
    <source>
        <dbReference type="ARBA" id="ARBA00002957"/>
    </source>
</evidence>
<proteinExistence type="inferred from homology"/>
<gene>
    <name evidence="10" type="ORF">E3P90_02210</name>
</gene>
<evidence type="ECO:0000256" key="9">
    <source>
        <dbReference type="SAM" id="MobiDB-lite"/>
    </source>
</evidence>
<evidence type="ECO:0000256" key="7">
    <source>
        <dbReference type="ARBA" id="ARBA00023136"/>
    </source>
</evidence>
<evidence type="ECO:0000256" key="4">
    <source>
        <dbReference type="ARBA" id="ARBA00015388"/>
    </source>
</evidence>
<evidence type="ECO:0000313" key="10">
    <source>
        <dbReference type="EMBL" id="TIB11943.1"/>
    </source>
</evidence>
<dbReference type="Pfam" id="PF04515">
    <property type="entry name" value="Choline_transpo"/>
    <property type="match status" value="1"/>
</dbReference>
<dbReference type="AlphaFoldDB" id="A0A4T0LBJ2"/>
<feature type="transmembrane region" description="Helical" evidence="8">
    <location>
        <begin position="318"/>
        <end position="340"/>
    </location>
</feature>